<dbReference type="STRING" id="91360.SAMN05660330_02547"/>
<evidence type="ECO:0000313" key="4">
    <source>
        <dbReference type="Proteomes" id="UP000199073"/>
    </source>
</evidence>
<dbReference type="PROSITE" id="PS51707">
    <property type="entry name" value="CYTH"/>
    <property type="match status" value="1"/>
</dbReference>
<evidence type="ECO:0000259" key="2">
    <source>
        <dbReference type="PROSITE" id="PS51707"/>
    </source>
</evidence>
<proteinExistence type="predicted"/>
<dbReference type="Proteomes" id="UP000199073">
    <property type="component" value="Unassembled WGS sequence"/>
</dbReference>
<dbReference type="Pfam" id="PF01928">
    <property type="entry name" value="CYTH"/>
    <property type="match status" value="1"/>
</dbReference>
<dbReference type="Gene3D" id="2.40.320.10">
    <property type="entry name" value="Hypothetical Protein Pfu-838710-001"/>
    <property type="match status" value="1"/>
</dbReference>
<reference evidence="3 4" key="1">
    <citation type="submission" date="2016-10" db="EMBL/GenBank/DDBJ databases">
        <authorList>
            <person name="de Groot N.N."/>
        </authorList>
    </citation>
    <scope>NUCLEOTIDE SEQUENCE [LARGE SCALE GENOMIC DNA]</scope>
    <source>
        <strain evidence="3 4">DSM 12130</strain>
    </source>
</reference>
<keyword evidence="4" id="KW-1185">Reference proteome</keyword>
<feature type="active site" description="Proton acceptor" evidence="1">
    <location>
        <position position="29"/>
    </location>
</feature>
<gene>
    <name evidence="3" type="ORF">SAMN05660330_02547</name>
</gene>
<dbReference type="OrthoDB" id="9805588at2"/>
<dbReference type="CDD" id="cd07891">
    <property type="entry name" value="CYTH-like_CthTTM-like_1"/>
    <property type="match status" value="1"/>
</dbReference>
<dbReference type="SMART" id="SM01118">
    <property type="entry name" value="CYTH"/>
    <property type="match status" value="1"/>
</dbReference>
<dbReference type="InterPro" id="IPR012042">
    <property type="entry name" value="NeuTTM/CthTTM-like"/>
</dbReference>
<feature type="domain" description="CYTH" evidence="2">
    <location>
        <begin position="2"/>
        <end position="148"/>
    </location>
</feature>
<accession>A0A1H0S707</accession>
<dbReference type="AlphaFoldDB" id="A0A1H0S707"/>
<organism evidence="3 4">
    <name type="scientific">Desulforhopalus singaporensis</name>
    <dbReference type="NCBI Taxonomy" id="91360"/>
    <lineage>
        <taxon>Bacteria</taxon>
        <taxon>Pseudomonadati</taxon>
        <taxon>Thermodesulfobacteriota</taxon>
        <taxon>Desulfobulbia</taxon>
        <taxon>Desulfobulbales</taxon>
        <taxon>Desulfocapsaceae</taxon>
        <taxon>Desulforhopalus</taxon>
    </lineage>
</organism>
<dbReference type="PANTHER" id="PTHR40114:SF1">
    <property type="entry name" value="SLR0698 PROTEIN"/>
    <property type="match status" value="1"/>
</dbReference>
<dbReference type="EMBL" id="FNJI01000017">
    <property type="protein sequence ID" value="SDP37006.1"/>
    <property type="molecule type" value="Genomic_DNA"/>
</dbReference>
<dbReference type="RefSeq" id="WP_092223398.1">
    <property type="nucleotide sequence ID" value="NZ_FNJI01000017.1"/>
</dbReference>
<dbReference type="PANTHER" id="PTHR40114">
    <property type="entry name" value="SLR0698 PROTEIN"/>
    <property type="match status" value="1"/>
</dbReference>
<name>A0A1H0S707_9BACT</name>
<dbReference type="PIRSF" id="PIRSF016487">
    <property type="entry name" value="CYTH_UCP016487"/>
    <property type="match status" value="1"/>
</dbReference>
<dbReference type="InterPro" id="IPR033469">
    <property type="entry name" value="CYTH-like_dom_sf"/>
</dbReference>
<dbReference type="SUPFAM" id="SSF55154">
    <property type="entry name" value="CYTH-like phosphatases"/>
    <property type="match status" value="1"/>
</dbReference>
<protein>
    <submittedName>
        <fullName evidence="3">CYTH domain-containing protein</fullName>
    </submittedName>
</protein>
<sequence>MPQEIEKKFLTKNDDWRQLGSGKSYRQGYLSGERGNTVRVRIAGDEGFLTIKGAGDGESRLEFEYRIPLEEAREMLMKLCRKPLIEKTRYKVFHGGFTWEIDEFKGENAGLIFAEIELQYPGQKFDLPDWIGDEVTGDPRYYNASLVSRPYSSWK</sequence>
<evidence type="ECO:0000313" key="3">
    <source>
        <dbReference type="EMBL" id="SDP37006.1"/>
    </source>
</evidence>
<evidence type="ECO:0000256" key="1">
    <source>
        <dbReference type="PIRSR" id="PIRSR016487-1"/>
    </source>
</evidence>
<dbReference type="InterPro" id="IPR023577">
    <property type="entry name" value="CYTH_domain"/>
</dbReference>